<proteinExistence type="predicted"/>
<gene>
    <name evidence="1" type="ORF">Amon02_000716700</name>
</gene>
<dbReference type="Proteomes" id="UP001165064">
    <property type="component" value="Unassembled WGS sequence"/>
</dbReference>
<sequence>MTQLQQHSWNLIHGTPDDADDETVETTDDETKEDPVDFVNGEVLDPETEVETAETDGAIDDITCPDNGPEDDGCIDGLDDASETGTDD</sequence>
<keyword evidence="2" id="KW-1185">Reference proteome</keyword>
<name>A0ACB5TBP7_AMBMO</name>
<organism evidence="1 2">
    <name type="scientific">Ambrosiozyma monospora</name>
    <name type="common">Yeast</name>
    <name type="synonym">Endomycopsis monosporus</name>
    <dbReference type="NCBI Taxonomy" id="43982"/>
    <lineage>
        <taxon>Eukaryota</taxon>
        <taxon>Fungi</taxon>
        <taxon>Dikarya</taxon>
        <taxon>Ascomycota</taxon>
        <taxon>Saccharomycotina</taxon>
        <taxon>Pichiomycetes</taxon>
        <taxon>Pichiales</taxon>
        <taxon>Pichiaceae</taxon>
        <taxon>Ambrosiozyma</taxon>
    </lineage>
</organism>
<evidence type="ECO:0000313" key="2">
    <source>
        <dbReference type="Proteomes" id="UP001165064"/>
    </source>
</evidence>
<accession>A0ACB5TBP7</accession>
<reference evidence="1" key="1">
    <citation type="submission" date="2023-04" db="EMBL/GenBank/DDBJ databases">
        <title>Ambrosiozyma monospora NBRC 10751.</title>
        <authorList>
            <person name="Ichikawa N."/>
            <person name="Sato H."/>
            <person name="Tonouchi N."/>
        </authorList>
    </citation>
    <scope>NUCLEOTIDE SEQUENCE</scope>
    <source>
        <strain evidence="1">NBRC 10751</strain>
    </source>
</reference>
<dbReference type="EMBL" id="BSXS01005875">
    <property type="protein sequence ID" value="GME84874.1"/>
    <property type="molecule type" value="Genomic_DNA"/>
</dbReference>
<evidence type="ECO:0000313" key="1">
    <source>
        <dbReference type="EMBL" id="GME84874.1"/>
    </source>
</evidence>
<comment type="caution">
    <text evidence="1">The sequence shown here is derived from an EMBL/GenBank/DDBJ whole genome shotgun (WGS) entry which is preliminary data.</text>
</comment>
<protein>
    <submittedName>
        <fullName evidence="1">Unnamed protein product</fullName>
    </submittedName>
</protein>